<feature type="domain" description="LsmAD" evidence="2">
    <location>
        <begin position="262"/>
        <end position="333"/>
    </location>
</feature>
<evidence type="ECO:0000256" key="1">
    <source>
        <dbReference type="SAM" id="MobiDB-lite"/>
    </source>
</evidence>
<dbReference type="InterPro" id="IPR025852">
    <property type="entry name" value="SM_dom_ATX"/>
</dbReference>
<dbReference type="GO" id="GO:0003729">
    <property type="term" value="F:mRNA binding"/>
    <property type="evidence" value="ECO:0007669"/>
    <property type="project" value="TreeGrafter"/>
</dbReference>
<feature type="compositionally biased region" description="Low complexity" evidence="1">
    <location>
        <begin position="349"/>
        <end position="363"/>
    </location>
</feature>
<proteinExistence type="predicted"/>
<dbReference type="PANTHER" id="PTHR12854">
    <property type="entry name" value="ATAXIN 2-RELATED"/>
    <property type="match status" value="1"/>
</dbReference>
<feature type="compositionally biased region" description="Polar residues" evidence="1">
    <location>
        <begin position="409"/>
        <end position="419"/>
    </location>
</feature>
<feature type="compositionally biased region" description="Low complexity" evidence="1">
    <location>
        <begin position="873"/>
        <end position="893"/>
    </location>
</feature>
<gene>
    <name evidence="3" type="ORF">TCE0_034f10401</name>
</gene>
<reference evidence="4" key="1">
    <citation type="journal article" date="2015" name="Genome Announc.">
        <title>Draft genome sequence of Talaromyces cellulolyticus strain Y-94, a source of lignocellulosic biomass-degrading enzymes.</title>
        <authorList>
            <person name="Fujii T."/>
            <person name="Koike H."/>
            <person name="Sawayama S."/>
            <person name="Yano S."/>
            <person name="Inoue H."/>
        </authorList>
    </citation>
    <scope>NUCLEOTIDE SEQUENCE [LARGE SCALE GENOMIC DNA]</scope>
    <source>
        <strain evidence="4">Y-94</strain>
    </source>
</reference>
<feature type="region of interest" description="Disordered" evidence="1">
    <location>
        <begin position="301"/>
        <end position="363"/>
    </location>
</feature>
<feature type="compositionally biased region" description="Basic and acidic residues" evidence="1">
    <location>
        <begin position="306"/>
        <end position="334"/>
    </location>
</feature>
<feature type="region of interest" description="Disordered" evidence="1">
    <location>
        <begin position="402"/>
        <end position="432"/>
    </location>
</feature>
<feature type="compositionally biased region" description="Basic and acidic residues" evidence="1">
    <location>
        <begin position="508"/>
        <end position="517"/>
    </location>
</feature>
<sequence>MASTANSVSAANRASGNNLNPSQNTGARQSLRTNASFKGADANRRQSASPGDGAQRRSSSQKAWTQGINPITQKASSQPNGNHAPSKSTPSPKPTVNTSEHNAHGRLVFLMTSFIGLSATITTKNGEKYSGIFSSSTLDPNNTSVLLKMVQRVTPAETHANGLSDTTTPFVGTTPDHSMKFKVDEITDIVVNNVTTAEVVAKDTNGPQTGFRTDTDISGSLGMRERNLQRWEPSAADPSVDMSLEGSGTTGWDQFEANERLFGATTSYDENIYTTQINRNDPLYKKKQAEAARIAREIEGAATDNPHLREERGHAPEGEGHDEEERYSGVRRDANYLPLQTGQPNKYTPPARRQQAAQQPATISAAATDPAIISAQLAKPAAAPDVKPAVVPTITLEKQNTAPIAPVSDQKTPVSTTATAPLKRPGAAENATSNVETEVLDHFRQFANNEKMRMQERRRNQASHDRTVKLNELMKFSQNFKLATPVPKDLVPILAKDPSKQEEIIERAQRQADEKAAAKTVPQPAAPVTEQKPSSTTPRATAPRSEAAPASVPPSAPADRQTHHRGRQPYPPQGPHFGMGGRGQPQTFNGGRGNLSTRLADNFRQQKNALGPVPAPLPIHDSRMPPSGPSGDNLVKSQLQTPTSTKFNVRAMEFKPNPAASTFTPTGAGSTGAAASPQLSSRGRSVSRASTPSAFFGNKKPLPAAERPTLKNQCSPIERLKKEGAEQKDKDFTFNGGPLHGPPHLHQQHPSSHFDDPHRMQLSASASHMFPSPRLQHAYPSPMAPHAQLAYGQPVPQFYGGQQPGHMRQYPGGPQFINPQNGMGAPMMVQQPSSGPYMGVPQGMNGHYNPQMQMYSPNPSYAYPQHGGPPQPHSGYPSPSRGAPMMMHQGSQPGQPPQPMMYMNQGQQGPVYAPQQPGGHAPHRGYPQQPQYNTGSHPSQHYPHHQHRGPSNNYSPMGPPPPHLQNQQTPAATANAAEASDDAK</sequence>
<dbReference type="InterPro" id="IPR009604">
    <property type="entry name" value="LsmAD_domain"/>
</dbReference>
<comment type="caution">
    <text evidence="3">The sequence shown here is derived from an EMBL/GenBank/DDBJ whole genome shotgun (WGS) entry which is preliminary data.</text>
</comment>
<feature type="compositionally biased region" description="Low complexity" evidence="1">
    <location>
        <begin position="659"/>
        <end position="677"/>
    </location>
</feature>
<feature type="region of interest" description="Disordered" evidence="1">
    <location>
        <begin position="508"/>
        <end position="596"/>
    </location>
</feature>
<dbReference type="EMBL" id="DF933830">
    <property type="protein sequence ID" value="GAM39119.1"/>
    <property type="molecule type" value="Genomic_DNA"/>
</dbReference>
<feature type="region of interest" description="Disordered" evidence="1">
    <location>
        <begin position="608"/>
        <end position="631"/>
    </location>
</feature>
<dbReference type="InterPro" id="IPR045117">
    <property type="entry name" value="ATXN2-like"/>
</dbReference>
<dbReference type="Pfam" id="PF06741">
    <property type="entry name" value="LsmAD"/>
    <property type="match status" value="1"/>
</dbReference>
<feature type="compositionally biased region" description="Polar residues" evidence="1">
    <location>
        <begin position="848"/>
        <end position="859"/>
    </location>
</feature>
<dbReference type="GO" id="GO:0034063">
    <property type="term" value="P:stress granule assembly"/>
    <property type="evidence" value="ECO:0007669"/>
    <property type="project" value="TreeGrafter"/>
</dbReference>
<protein>
    <recommendedName>
        <fullName evidence="2">LsmAD domain-containing protein</fullName>
    </recommendedName>
</protein>
<feature type="compositionally biased region" description="Low complexity" evidence="1">
    <location>
        <begin position="900"/>
        <end position="910"/>
    </location>
</feature>
<feature type="region of interest" description="Disordered" evidence="1">
    <location>
        <begin position="659"/>
        <end position="707"/>
    </location>
</feature>
<feature type="compositionally biased region" description="Polar residues" evidence="1">
    <location>
        <begin position="1"/>
        <end position="36"/>
    </location>
</feature>
<feature type="compositionally biased region" description="Polar residues" evidence="1">
    <location>
        <begin position="56"/>
        <end position="83"/>
    </location>
</feature>
<feature type="region of interest" description="Disordered" evidence="1">
    <location>
        <begin position="1"/>
        <end position="100"/>
    </location>
</feature>
<keyword evidence="4" id="KW-1185">Reference proteome</keyword>
<feature type="compositionally biased region" description="Polar residues" evidence="1">
    <location>
        <begin position="584"/>
        <end position="596"/>
    </location>
</feature>
<dbReference type="Pfam" id="PF14438">
    <property type="entry name" value="SM-ATX"/>
    <property type="match status" value="1"/>
</dbReference>
<evidence type="ECO:0000313" key="3">
    <source>
        <dbReference type="EMBL" id="GAM39119.1"/>
    </source>
</evidence>
<dbReference type="Proteomes" id="UP000053095">
    <property type="component" value="Unassembled WGS sequence"/>
</dbReference>
<feature type="region of interest" description="Disordered" evidence="1">
    <location>
        <begin position="842"/>
        <end position="984"/>
    </location>
</feature>
<evidence type="ECO:0000313" key="4">
    <source>
        <dbReference type="Proteomes" id="UP000053095"/>
    </source>
</evidence>
<dbReference type="GO" id="GO:0010494">
    <property type="term" value="C:cytoplasmic stress granule"/>
    <property type="evidence" value="ECO:0007669"/>
    <property type="project" value="TreeGrafter"/>
</dbReference>
<dbReference type="AlphaFoldDB" id="A0A6V8HDL0"/>
<name>A0A6V8HDL0_TALPI</name>
<evidence type="ECO:0000259" key="2">
    <source>
        <dbReference type="SMART" id="SM01272"/>
    </source>
</evidence>
<dbReference type="SMART" id="SM01272">
    <property type="entry name" value="LsmAD"/>
    <property type="match status" value="1"/>
</dbReference>
<organism evidence="3 4">
    <name type="scientific">Talaromyces pinophilus</name>
    <name type="common">Penicillium pinophilum</name>
    <dbReference type="NCBI Taxonomy" id="128442"/>
    <lineage>
        <taxon>Eukaryota</taxon>
        <taxon>Fungi</taxon>
        <taxon>Dikarya</taxon>
        <taxon>Ascomycota</taxon>
        <taxon>Pezizomycotina</taxon>
        <taxon>Eurotiomycetes</taxon>
        <taxon>Eurotiomycetidae</taxon>
        <taxon>Eurotiales</taxon>
        <taxon>Trichocomaceae</taxon>
        <taxon>Talaromyces</taxon>
        <taxon>Talaromyces sect. Talaromyces</taxon>
    </lineage>
</organism>
<dbReference type="PANTHER" id="PTHR12854:SF7">
    <property type="entry name" value="ATAXIN-2 HOMOLOG"/>
    <property type="match status" value="1"/>
</dbReference>
<feature type="compositionally biased region" description="Polar residues" evidence="1">
    <location>
        <begin position="678"/>
        <end position="693"/>
    </location>
</feature>
<accession>A0A6V8HDL0</accession>